<dbReference type="PROSITE" id="PS01097">
    <property type="entry name" value="HUPF_HYPC"/>
    <property type="match status" value="1"/>
</dbReference>
<dbReference type="Pfam" id="PF01455">
    <property type="entry name" value="HupF_HypC"/>
    <property type="match status" value="1"/>
</dbReference>
<dbReference type="GO" id="GO:1902670">
    <property type="term" value="F:carbon dioxide binding"/>
    <property type="evidence" value="ECO:0007669"/>
    <property type="project" value="TreeGrafter"/>
</dbReference>
<reference evidence="2 3" key="1">
    <citation type="submission" date="2013-08" db="EMBL/GenBank/DDBJ databases">
        <title>The genome sequence of Skermanella stibiiresistens.</title>
        <authorList>
            <person name="Zhu W."/>
            <person name="Wang G."/>
        </authorList>
    </citation>
    <scope>NUCLEOTIDE SEQUENCE [LARGE SCALE GENOMIC DNA]</scope>
    <source>
        <strain evidence="2 3">SB22</strain>
    </source>
</reference>
<evidence type="ECO:0000256" key="1">
    <source>
        <dbReference type="ARBA" id="ARBA00006018"/>
    </source>
</evidence>
<evidence type="ECO:0000313" key="2">
    <source>
        <dbReference type="EMBL" id="EWY38115.1"/>
    </source>
</evidence>
<proteinExistence type="inferred from homology"/>
<accession>W9GW58</accession>
<dbReference type="InterPro" id="IPR019812">
    <property type="entry name" value="Hydgase_assmbl_chp_CS"/>
</dbReference>
<dbReference type="PRINTS" id="PR00445">
    <property type="entry name" value="HUPFHYPC"/>
</dbReference>
<dbReference type="PANTHER" id="PTHR35177:SF2">
    <property type="entry name" value="HYDROGENASE MATURATION FACTOR HYBG"/>
    <property type="match status" value="1"/>
</dbReference>
<dbReference type="Gene3D" id="2.30.30.140">
    <property type="match status" value="1"/>
</dbReference>
<sequence length="117" mass="12539">MCIGLPMRVLTEDGPTALCAGRGEERHVSLALVGELPAGSWVMVHVNTAIRTLDPAEVPLINDALDALEAAQRGDPFEHLFADLIDREPQLPEHLRQAVPVNTVPVNPAPVNPKGQA</sequence>
<dbReference type="GO" id="GO:0005506">
    <property type="term" value="F:iron ion binding"/>
    <property type="evidence" value="ECO:0007669"/>
    <property type="project" value="TreeGrafter"/>
</dbReference>
<dbReference type="InterPro" id="IPR001109">
    <property type="entry name" value="Hydrogenase_HupF/HypC"/>
</dbReference>
<organism evidence="2 3">
    <name type="scientific">Skermanella stibiiresistens SB22</name>
    <dbReference type="NCBI Taxonomy" id="1385369"/>
    <lineage>
        <taxon>Bacteria</taxon>
        <taxon>Pseudomonadati</taxon>
        <taxon>Pseudomonadota</taxon>
        <taxon>Alphaproteobacteria</taxon>
        <taxon>Rhodospirillales</taxon>
        <taxon>Azospirillaceae</taxon>
        <taxon>Skermanella</taxon>
    </lineage>
</organism>
<dbReference type="NCBIfam" id="TIGR00074">
    <property type="entry name" value="hypC_hupF"/>
    <property type="match status" value="1"/>
</dbReference>
<dbReference type="GO" id="GO:0051604">
    <property type="term" value="P:protein maturation"/>
    <property type="evidence" value="ECO:0007669"/>
    <property type="project" value="TreeGrafter"/>
</dbReference>
<keyword evidence="3" id="KW-1185">Reference proteome</keyword>
<dbReference type="Proteomes" id="UP000019486">
    <property type="component" value="Unassembled WGS sequence"/>
</dbReference>
<dbReference type="AlphaFoldDB" id="W9GW58"/>
<gene>
    <name evidence="2" type="ORF">N825_14435</name>
</gene>
<name>W9GW58_9PROT</name>
<protein>
    <submittedName>
        <fullName evidence="2">Hydrogenase</fullName>
    </submittedName>
</protein>
<dbReference type="STRING" id="1385369.N825_14435"/>
<dbReference type="PATRIC" id="fig|1385369.3.peg.4761"/>
<dbReference type="OrthoDB" id="9806017at2"/>
<comment type="caution">
    <text evidence="2">The sequence shown here is derived from an EMBL/GenBank/DDBJ whole genome shotgun (WGS) entry which is preliminary data.</text>
</comment>
<dbReference type="PANTHER" id="PTHR35177">
    <property type="entry name" value="HYDROGENASE MATURATION FACTOR HYBG"/>
    <property type="match status" value="1"/>
</dbReference>
<comment type="similarity">
    <text evidence="1">Belongs to the HupF/HypC family.</text>
</comment>
<dbReference type="EMBL" id="AVFL01000020">
    <property type="protein sequence ID" value="EWY38115.1"/>
    <property type="molecule type" value="Genomic_DNA"/>
</dbReference>
<dbReference type="RefSeq" id="WP_051512814.1">
    <property type="nucleotide sequence ID" value="NZ_AVFL01000020.1"/>
</dbReference>
<evidence type="ECO:0000313" key="3">
    <source>
        <dbReference type="Proteomes" id="UP000019486"/>
    </source>
</evidence>
<dbReference type="SUPFAM" id="SSF159127">
    <property type="entry name" value="HupF/HypC-like"/>
    <property type="match status" value="1"/>
</dbReference>